<organism evidence="4 5">
    <name type="scientific">Jiella pelagia</name>
    <dbReference type="NCBI Taxonomy" id="2986949"/>
    <lineage>
        <taxon>Bacteria</taxon>
        <taxon>Pseudomonadati</taxon>
        <taxon>Pseudomonadota</taxon>
        <taxon>Alphaproteobacteria</taxon>
        <taxon>Hyphomicrobiales</taxon>
        <taxon>Aurantimonadaceae</taxon>
        <taxon>Jiella</taxon>
    </lineage>
</organism>
<gene>
    <name evidence="4" type="ORF">OH818_01555</name>
</gene>
<proteinExistence type="inferred from homology"/>
<dbReference type="InterPro" id="IPR051220">
    <property type="entry name" value="TFA_Chaperone"/>
</dbReference>
<name>A0ABY7C1Z0_9HYPH</name>
<dbReference type="EMBL" id="CP114029">
    <property type="protein sequence ID" value="WAP69049.1"/>
    <property type="molecule type" value="Genomic_DNA"/>
</dbReference>
<dbReference type="Pfam" id="PF05876">
    <property type="entry name" value="GpA_ATPase"/>
    <property type="match status" value="1"/>
</dbReference>
<dbReference type="Proteomes" id="UP001164020">
    <property type="component" value="Chromosome"/>
</dbReference>
<feature type="domain" description="Phage terminase large subunit GpA ATPase" evidence="2">
    <location>
        <begin position="40"/>
        <end position="285"/>
    </location>
</feature>
<evidence type="ECO:0000313" key="4">
    <source>
        <dbReference type="EMBL" id="WAP69049.1"/>
    </source>
</evidence>
<evidence type="ECO:0000259" key="2">
    <source>
        <dbReference type="Pfam" id="PF05876"/>
    </source>
</evidence>
<dbReference type="Pfam" id="PF20454">
    <property type="entry name" value="GpA_nuclease"/>
    <property type="match status" value="1"/>
</dbReference>
<sequence length="625" mass="70668">MLADGAAVYRKGFLKGLRPDPVWSVSQWADDRRFLSQKASSEPGRWKTARTPYLGEIMDSLSPHEDCEMVVVMAGAQLGKSESGFNWIGYVVDVAPGPMLMVQPTVETAKRVSKQRIDALFEESPALRAKIKPPRERDSGNTVFSKEFPGGILILTGANSAVGLRSMPARYLFMDEVDGYPGDVDGEGDPVNLAMARTRTFARRKVLLTSTPTISGRSRIEAAYEDSDRRRYHVPCPECGHKAPILWRNIKWEKGNPETARLACEECGCLIPEHRKTQMLAGGEWVAENPGHRTRGFHISSLYSPVGWYSWEQAVREWESCQGNQERLRTFVNTVLGETWADRGESPDWVVLWERSRGGHERSIIPEGGCLLTAGMDVQADRLELELVAWGKSQQSWSVDYRQIFGDTAGDEVWAKADDLLDEVFTSEVGIDFAVRGLGVDTGFQTQRVYHWARFSRHKERIFLLKGQDSLAMPVGTARGIDMNWRGQRHSNGARVYPVGVSLLKDELYGRLKMRREPGAEDYPTGWCFFPEYDEEYFKMLTAEEKVAKLVKGYRRYQWEKTRDRNEALDCRVYSRAVAAILGADKYADADWDSLTSAAPRTTAANDNNGGDPWIQRRRGNWINR</sequence>
<reference evidence="4" key="1">
    <citation type="submission" date="2022-12" db="EMBL/GenBank/DDBJ databases">
        <title>Jiella pelagia sp. nov., isolated from phosphonate enriched culture of Northwest Pacific surface seawater.</title>
        <authorList>
            <person name="Shin D.Y."/>
            <person name="Hwang C.Y."/>
        </authorList>
    </citation>
    <scope>NUCLEOTIDE SEQUENCE</scope>
    <source>
        <strain evidence="4">HL-NP1</strain>
    </source>
</reference>
<feature type="compositionally biased region" description="Basic residues" evidence="1">
    <location>
        <begin position="616"/>
        <end position="625"/>
    </location>
</feature>
<evidence type="ECO:0000313" key="5">
    <source>
        <dbReference type="Proteomes" id="UP001164020"/>
    </source>
</evidence>
<evidence type="ECO:0000259" key="3">
    <source>
        <dbReference type="Pfam" id="PF20454"/>
    </source>
</evidence>
<accession>A0ABY7C1Z0</accession>
<dbReference type="InterPro" id="IPR046454">
    <property type="entry name" value="GpA_endonuclease"/>
</dbReference>
<keyword evidence="5" id="KW-1185">Reference proteome</keyword>
<feature type="compositionally biased region" description="Polar residues" evidence="1">
    <location>
        <begin position="600"/>
        <end position="609"/>
    </location>
</feature>
<dbReference type="InterPro" id="IPR046453">
    <property type="entry name" value="GpA_ATPase"/>
</dbReference>
<evidence type="ECO:0000256" key="1">
    <source>
        <dbReference type="SAM" id="MobiDB-lite"/>
    </source>
</evidence>
<dbReference type="PANTHER" id="PTHR34413:SF2">
    <property type="entry name" value="PROPHAGE TAIL FIBER ASSEMBLY PROTEIN HOMOLOG TFAE-RELATED"/>
    <property type="match status" value="1"/>
</dbReference>
<feature type="region of interest" description="Disordered" evidence="1">
    <location>
        <begin position="600"/>
        <end position="625"/>
    </location>
</feature>
<dbReference type="HAMAP" id="MF_04144">
    <property type="entry name" value="TERL_LAMBDA"/>
    <property type="match status" value="1"/>
</dbReference>
<feature type="domain" description="Terminase large subunit GpA endonuclease" evidence="3">
    <location>
        <begin position="294"/>
        <end position="589"/>
    </location>
</feature>
<dbReference type="Gene3D" id="3.40.50.300">
    <property type="entry name" value="P-loop containing nucleotide triphosphate hydrolases"/>
    <property type="match status" value="1"/>
</dbReference>
<dbReference type="InterPro" id="IPR008866">
    <property type="entry name" value="Phage_lambda_GpA-like"/>
</dbReference>
<dbReference type="PANTHER" id="PTHR34413">
    <property type="entry name" value="PROPHAGE TAIL FIBER ASSEMBLY PROTEIN HOMOLOG TFAE-RELATED-RELATED"/>
    <property type="match status" value="1"/>
</dbReference>
<dbReference type="RefSeq" id="WP_268881486.1">
    <property type="nucleotide sequence ID" value="NZ_CP114029.1"/>
</dbReference>
<dbReference type="InterPro" id="IPR027417">
    <property type="entry name" value="P-loop_NTPase"/>
</dbReference>
<protein>
    <submittedName>
        <fullName evidence="4">Phage terminase large subunit family protein</fullName>
    </submittedName>
</protein>